<gene>
    <name evidence="2" type="ORF">NQ317_006858</name>
</gene>
<reference evidence="2" key="1">
    <citation type="journal article" date="2023" name="Insect Mol. Biol.">
        <title>Genome sequencing provides insights into the evolution of gene families encoding plant cell wall-degrading enzymes in longhorned beetles.</title>
        <authorList>
            <person name="Shin N.R."/>
            <person name="Okamura Y."/>
            <person name="Kirsch R."/>
            <person name="Pauchet Y."/>
        </authorList>
    </citation>
    <scope>NUCLEOTIDE SEQUENCE</scope>
    <source>
        <strain evidence="2">MMC_N1</strain>
    </source>
</reference>
<organism evidence="2 3">
    <name type="scientific">Molorchus minor</name>
    <dbReference type="NCBI Taxonomy" id="1323400"/>
    <lineage>
        <taxon>Eukaryota</taxon>
        <taxon>Metazoa</taxon>
        <taxon>Ecdysozoa</taxon>
        <taxon>Arthropoda</taxon>
        <taxon>Hexapoda</taxon>
        <taxon>Insecta</taxon>
        <taxon>Pterygota</taxon>
        <taxon>Neoptera</taxon>
        <taxon>Endopterygota</taxon>
        <taxon>Coleoptera</taxon>
        <taxon>Polyphaga</taxon>
        <taxon>Cucujiformia</taxon>
        <taxon>Chrysomeloidea</taxon>
        <taxon>Cerambycidae</taxon>
        <taxon>Lamiinae</taxon>
        <taxon>Monochamini</taxon>
        <taxon>Molorchus</taxon>
    </lineage>
</organism>
<protein>
    <submittedName>
        <fullName evidence="2">Uncharacterized protein</fullName>
    </submittedName>
</protein>
<name>A0ABQ9K3C9_9CUCU</name>
<keyword evidence="3" id="KW-1185">Reference proteome</keyword>
<sequence length="265" mass="28077">CSSLTFGRFAFDRESNLLVGSSVEFSVSSSSQIITSASNISIKRSVDLSTGSPLYSASSAPLDSVFNCSSSTLSTSESGCTFSPGCISIFFSTGNGLLYSVFGSRFELTMSAHDILFITEYSGFSLDSSTDRTTLAQDIEGFVATSSFTCSLFTMKSEEIPSFSSVGVAVLFISSGSCLACFFLCFFFLDFLFSGESYFGYSARAASDGVEEEIVIGDMIISSCLSFFSSSFESVKIVFVSVAFDISDDSDTVAICSSSGTIVVS</sequence>
<dbReference type="Proteomes" id="UP001162164">
    <property type="component" value="Unassembled WGS sequence"/>
</dbReference>
<evidence type="ECO:0000313" key="2">
    <source>
        <dbReference type="EMBL" id="KAJ8984005.1"/>
    </source>
</evidence>
<evidence type="ECO:0000313" key="3">
    <source>
        <dbReference type="Proteomes" id="UP001162164"/>
    </source>
</evidence>
<evidence type="ECO:0000256" key="1">
    <source>
        <dbReference type="SAM" id="Phobius"/>
    </source>
</evidence>
<keyword evidence="1" id="KW-0472">Membrane</keyword>
<dbReference type="EMBL" id="JAPWTJ010000052">
    <property type="protein sequence ID" value="KAJ8984005.1"/>
    <property type="molecule type" value="Genomic_DNA"/>
</dbReference>
<feature type="transmembrane region" description="Helical" evidence="1">
    <location>
        <begin position="166"/>
        <end position="189"/>
    </location>
</feature>
<comment type="caution">
    <text evidence="2">The sequence shown here is derived from an EMBL/GenBank/DDBJ whole genome shotgun (WGS) entry which is preliminary data.</text>
</comment>
<keyword evidence="1" id="KW-0812">Transmembrane</keyword>
<keyword evidence="1" id="KW-1133">Transmembrane helix</keyword>
<accession>A0ABQ9K3C9</accession>
<proteinExistence type="predicted"/>
<feature type="non-terminal residue" evidence="2">
    <location>
        <position position="1"/>
    </location>
</feature>